<sequence>MAYLRTTLVVLTLLQLCRAEISDKQPEWYSANVINDGFQPKPISELFSTESSFSSTNPIIVLSKSSEIPDEISLLSTLKPPTRSISSTLEDFINSLPTSTVPSTVAISETPSSSTPPTSSPTIPVQVQTEPQETSAPPFLPNVPPAPPEIQPVIPLVTREPPSVQQSQNAQLPQMKQPISPVGQLDLSVQAPIQPLIVSNQSTSGLPSRSQSSQNQSQQIRLELVPQVQNLPVLPISNVPEISPQQIVTQLPIQSSTPSPQSNYFLIYQQAPQNIQNYPLPQPPGLTSSQAPMIPTVTTQPSIPQPIPTVSAPSIPSSPPQTVPPTASSPSRSTNSVPSSPQTVSTVNNTMPTTRTLPTTSPPATANCQNTARPLLSTTTPIPRTEPPLSLLPLRIRVIAPSGSITNVNINPTTTTKKPKTPRTRKPKPKARKNSYDVCIDSCKGRRDPICAGPLSPGLIDPKDLKGFPSICHMACHNSFRKDTYEKLVDGRCGKLRTRIRTVDSNTKLKRDELIKSEYTLDNTGPKTIFQFSGSIN</sequence>
<feature type="compositionally biased region" description="Polar residues" evidence="1">
    <location>
        <begin position="366"/>
        <end position="382"/>
    </location>
</feature>
<evidence type="ECO:0000256" key="1">
    <source>
        <dbReference type="SAM" id="MobiDB-lite"/>
    </source>
</evidence>
<feature type="compositionally biased region" description="Low complexity" evidence="1">
    <location>
        <begin position="208"/>
        <end position="219"/>
    </location>
</feature>
<dbReference type="Proteomes" id="UP000791440">
    <property type="component" value="Unassembled WGS sequence"/>
</dbReference>
<accession>A0A922CIW2</accession>
<evidence type="ECO:0000313" key="3">
    <source>
        <dbReference type="EMBL" id="KAG6447772.1"/>
    </source>
</evidence>
<feature type="compositionally biased region" description="Low complexity" evidence="1">
    <location>
        <begin position="110"/>
        <end position="122"/>
    </location>
</feature>
<name>A0A922CIW2_MANSE</name>
<feature type="chain" id="PRO_5038123899" evidence="2">
    <location>
        <begin position="20"/>
        <end position="537"/>
    </location>
</feature>
<keyword evidence="2" id="KW-0732">Signal</keyword>
<feature type="compositionally biased region" description="Basic residues" evidence="1">
    <location>
        <begin position="417"/>
        <end position="432"/>
    </location>
</feature>
<evidence type="ECO:0000313" key="4">
    <source>
        <dbReference type="Proteomes" id="UP000791440"/>
    </source>
</evidence>
<feature type="region of interest" description="Disordered" evidence="1">
    <location>
        <begin position="103"/>
        <end position="142"/>
    </location>
</feature>
<feature type="region of interest" description="Disordered" evidence="1">
    <location>
        <begin position="407"/>
        <end position="432"/>
    </location>
</feature>
<comment type="caution">
    <text evidence="3">The sequence shown here is derived from an EMBL/GenBank/DDBJ whole genome shotgun (WGS) entry which is preliminary data.</text>
</comment>
<feature type="compositionally biased region" description="Low complexity" evidence="1">
    <location>
        <begin position="324"/>
        <end position="365"/>
    </location>
</feature>
<feature type="compositionally biased region" description="Polar residues" evidence="1">
    <location>
        <begin position="276"/>
        <end position="291"/>
    </location>
</feature>
<feature type="compositionally biased region" description="Polar residues" evidence="1">
    <location>
        <begin position="123"/>
        <end position="135"/>
    </location>
</feature>
<protein>
    <submittedName>
        <fullName evidence="3">Uncharacterized protein</fullName>
    </submittedName>
</protein>
<evidence type="ECO:0000256" key="2">
    <source>
        <dbReference type="SAM" id="SignalP"/>
    </source>
</evidence>
<reference evidence="3" key="1">
    <citation type="journal article" date="2016" name="Insect Biochem. Mol. Biol.">
        <title>Multifaceted biological insights from a draft genome sequence of the tobacco hornworm moth, Manduca sexta.</title>
        <authorList>
            <person name="Kanost M.R."/>
            <person name="Arrese E.L."/>
            <person name="Cao X."/>
            <person name="Chen Y.R."/>
            <person name="Chellapilla S."/>
            <person name="Goldsmith M.R."/>
            <person name="Grosse-Wilde E."/>
            <person name="Heckel D.G."/>
            <person name="Herndon N."/>
            <person name="Jiang H."/>
            <person name="Papanicolaou A."/>
            <person name="Qu J."/>
            <person name="Soulages J.L."/>
            <person name="Vogel H."/>
            <person name="Walters J."/>
            <person name="Waterhouse R.M."/>
            <person name="Ahn S.J."/>
            <person name="Almeida F.C."/>
            <person name="An C."/>
            <person name="Aqrawi P."/>
            <person name="Bretschneider A."/>
            <person name="Bryant W.B."/>
            <person name="Bucks S."/>
            <person name="Chao H."/>
            <person name="Chevignon G."/>
            <person name="Christen J.M."/>
            <person name="Clarke D.F."/>
            <person name="Dittmer N.T."/>
            <person name="Ferguson L.C.F."/>
            <person name="Garavelou S."/>
            <person name="Gordon K.H.J."/>
            <person name="Gunaratna R.T."/>
            <person name="Han Y."/>
            <person name="Hauser F."/>
            <person name="He Y."/>
            <person name="Heidel-Fischer H."/>
            <person name="Hirsh A."/>
            <person name="Hu Y."/>
            <person name="Jiang H."/>
            <person name="Kalra D."/>
            <person name="Klinner C."/>
            <person name="Konig C."/>
            <person name="Kovar C."/>
            <person name="Kroll A.R."/>
            <person name="Kuwar S.S."/>
            <person name="Lee S.L."/>
            <person name="Lehman R."/>
            <person name="Li K."/>
            <person name="Li Z."/>
            <person name="Liang H."/>
            <person name="Lovelace S."/>
            <person name="Lu Z."/>
            <person name="Mansfield J.H."/>
            <person name="McCulloch K.J."/>
            <person name="Mathew T."/>
            <person name="Morton B."/>
            <person name="Muzny D.M."/>
            <person name="Neunemann D."/>
            <person name="Ongeri F."/>
            <person name="Pauchet Y."/>
            <person name="Pu L.L."/>
            <person name="Pyrousis I."/>
            <person name="Rao X.J."/>
            <person name="Redding A."/>
            <person name="Roesel C."/>
            <person name="Sanchez-Gracia A."/>
            <person name="Schaack S."/>
            <person name="Shukla A."/>
            <person name="Tetreau G."/>
            <person name="Wang Y."/>
            <person name="Xiong G.H."/>
            <person name="Traut W."/>
            <person name="Walsh T.K."/>
            <person name="Worley K.C."/>
            <person name="Wu D."/>
            <person name="Wu W."/>
            <person name="Wu Y.Q."/>
            <person name="Zhang X."/>
            <person name="Zou Z."/>
            <person name="Zucker H."/>
            <person name="Briscoe A.D."/>
            <person name="Burmester T."/>
            <person name="Clem R.J."/>
            <person name="Feyereisen R."/>
            <person name="Grimmelikhuijzen C.J.P."/>
            <person name="Hamodrakas S.J."/>
            <person name="Hansson B.S."/>
            <person name="Huguet E."/>
            <person name="Jermiin L.S."/>
            <person name="Lan Q."/>
            <person name="Lehman H.K."/>
            <person name="Lorenzen M."/>
            <person name="Merzendorfer H."/>
            <person name="Michalopoulos I."/>
            <person name="Morton D.B."/>
            <person name="Muthukrishnan S."/>
            <person name="Oakeshott J.G."/>
            <person name="Palmer W."/>
            <person name="Park Y."/>
            <person name="Passarelli A.L."/>
            <person name="Rozas J."/>
            <person name="Schwartz L.M."/>
            <person name="Smith W."/>
            <person name="Southgate A."/>
            <person name="Vilcinskas A."/>
            <person name="Vogt R."/>
            <person name="Wang P."/>
            <person name="Werren J."/>
            <person name="Yu X.Q."/>
            <person name="Zhou J.J."/>
            <person name="Brown S.J."/>
            <person name="Scherer S.E."/>
            <person name="Richards S."/>
            <person name="Blissard G.W."/>
        </authorList>
    </citation>
    <scope>NUCLEOTIDE SEQUENCE</scope>
</reference>
<keyword evidence="4" id="KW-1185">Reference proteome</keyword>
<gene>
    <name evidence="3" type="ORF">O3G_MSEX005142</name>
</gene>
<feature type="region of interest" description="Disordered" evidence="1">
    <location>
        <begin position="200"/>
        <end position="219"/>
    </location>
</feature>
<reference evidence="3" key="2">
    <citation type="submission" date="2020-12" db="EMBL/GenBank/DDBJ databases">
        <authorList>
            <person name="Kanost M."/>
        </authorList>
    </citation>
    <scope>NUCLEOTIDE SEQUENCE</scope>
</reference>
<dbReference type="EMBL" id="JH668348">
    <property type="protein sequence ID" value="KAG6447772.1"/>
    <property type="molecule type" value="Genomic_DNA"/>
</dbReference>
<organism evidence="3 4">
    <name type="scientific">Manduca sexta</name>
    <name type="common">Tobacco hawkmoth</name>
    <name type="synonym">Tobacco hornworm</name>
    <dbReference type="NCBI Taxonomy" id="7130"/>
    <lineage>
        <taxon>Eukaryota</taxon>
        <taxon>Metazoa</taxon>
        <taxon>Ecdysozoa</taxon>
        <taxon>Arthropoda</taxon>
        <taxon>Hexapoda</taxon>
        <taxon>Insecta</taxon>
        <taxon>Pterygota</taxon>
        <taxon>Neoptera</taxon>
        <taxon>Endopterygota</taxon>
        <taxon>Lepidoptera</taxon>
        <taxon>Glossata</taxon>
        <taxon>Ditrysia</taxon>
        <taxon>Bombycoidea</taxon>
        <taxon>Sphingidae</taxon>
        <taxon>Sphinginae</taxon>
        <taxon>Sphingini</taxon>
        <taxon>Manduca</taxon>
    </lineage>
</organism>
<feature type="region of interest" description="Disordered" evidence="1">
    <location>
        <begin position="276"/>
        <end position="388"/>
    </location>
</feature>
<dbReference type="AlphaFoldDB" id="A0A922CIW2"/>
<feature type="signal peptide" evidence="2">
    <location>
        <begin position="1"/>
        <end position="19"/>
    </location>
</feature>
<proteinExistence type="predicted"/>